<gene>
    <name evidence="1" type="ORF">UNSW3_362</name>
</gene>
<dbReference type="PATRIC" id="fig|1242966.3.peg.894"/>
<reference evidence="1 2" key="1">
    <citation type="journal article" date="2013" name="BMC Genomics">
        <title>Comparative genomics of Campylobacter concisus isolates reveals genetic diversity and provides insights into disease association.</title>
        <authorList>
            <person name="Deshpande N.P."/>
            <person name="Kaakoush N.O."/>
            <person name="Wilkins M.R."/>
            <person name="Mitchell H.M."/>
        </authorList>
    </citation>
    <scope>NUCLEOTIDE SEQUENCE [LARGE SCALE GENOMIC DNA]</scope>
    <source>
        <strain evidence="1 2">UNSW3</strain>
    </source>
</reference>
<proteinExistence type="predicted"/>
<name>U2EXJ9_9BACT</name>
<evidence type="ECO:0000313" key="2">
    <source>
        <dbReference type="Proteomes" id="UP000016636"/>
    </source>
</evidence>
<dbReference type="AlphaFoldDB" id="U2EXJ9"/>
<comment type="caution">
    <text evidence="1">The sequence shown here is derived from an EMBL/GenBank/DDBJ whole genome shotgun (WGS) entry which is preliminary data.</text>
</comment>
<dbReference type="EMBL" id="ANNE01000009">
    <property type="protein sequence ID" value="ERJ22385.1"/>
    <property type="molecule type" value="Genomic_DNA"/>
</dbReference>
<evidence type="ECO:0000313" key="1">
    <source>
        <dbReference type="EMBL" id="ERJ22385.1"/>
    </source>
</evidence>
<organism evidence="1 2">
    <name type="scientific">Campylobacter concisus UNSW3</name>
    <dbReference type="NCBI Taxonomy" id="1242966"/>
    <lineage>
        <taxon>Bacteria</taxon>
        <taxon>Pseudomonadati</taxon>
        <taxon>Campylobacterota</taxon>
        <taxon>Epsilonproteobacteria</taxon>
        <taxon>Campylobacterales</taxon>
        <taxon>Campylobacteraceae</taxon>
        <taxon>Campylobacter</taxon>
    </lineage>
</organism>
<protein>
    <submittedName>
        <fullName evidence="1">Uncharacterized protein</fullName>
    </submittedName>
</protein>
<accession>U2EXJ9</accession>
<sequence length="51" mass="5805">MLKKFISQMVFCCCGAWLQFKTVVKLNLLDGALNLALDRLNLTFSIENLQV</sequence>
<dbReference type="Proteomes" id="UP000016636">
    <property type="component" value="Unassembled WGS sequence"/>
</dbReference>